<dbReference type="OrthoDB" id="6912918at2759"/>
<dbReference type="AlphaFoldDB" id="A0A212F5Y1"/>
<organism evidence="1 2">
    <name type="scientific">Danaus plexippus plexippus</name>
    <dbReference type="NCBI Taxonomy" id="278856"/>
    <lineage>
        <taxon>Eukaryota</taxon>
        <taxon>Metazoa</taxon>
        <taxon>Ecdysozoa</taxon>
        <taxon>Arthropoda</taxon>
        <taxon>Hexapoda</taxon>
        <taxon>Insecta</taxon>
        <taxon>Pterygota</taxon>
        <taxon>Neoptera</taxon>
        <taxon>Endopterygota</taxon>
        <taxon>Lepidoptera</taxon>
        <taxon>Glossata</taxon>
        <taxon>Ditrysia</taxon>
        <taxon>Papilionoidea</taxon>
        <taxon>Nymphalidae</taxon>
        <taxon>Danainae</taxon>
        <taxon>Danaini</taxon>
        <taxon>Danaina</taxon>
        <taxon>Danaus</taxon>
        <taxon>Danaus</taxon>
    </lineage>
</organism>
<dbReference type="EMBL" id="AGBW02010118">
    <property type="protein sequence ID" value="OWR49134.1"/>
    <property type="molecule type" value="Genomic_DNA"/>
</dbReference>
<dbReference type="KEGG" id="dpl:KGM_200208"/>
<evidence type="ECO:0000313" key="1">
    <source>
        <dbReference type="EMBL" id="OWR49134.1"/>
    </source>
</evidence>
<accession>A0A212F5Y1</accession>
<comment type="caution">
    <text evidence="1">The sequence shown here is derived from an EMBL/GenBank/DDBJ whole genome shotgun (WGS) entry which is preliminary data.</text>
</comment>
<protein>
    <submittedName>
        <fullName evidence="1">Uncharacterized protein</fullName>
    </submittedName>
</protein>
<keyword evidence="2" id="KW-1185">Reference proteome</keyword>
<proteinExistence type="predicted"/>
<name>A0A212F5Y1_DANPL</name>
<reference evidence="1 2" key="1">
    <citation type="journal article" date="2011" name="Cell">
        <title>The monarch butterfly genome yields insights into long-distance migration.</title>
        <authorList>
            <person name="Zhan S."/>
            <person name="Merlin C."/>
            <person name="Boore J.L."/>
            <person name="Reppert S.M."/>
        </authorList>
    </citation>
    <scope>NUCLEOTIDE SEQUENCE [LARGE SCALE GENOMIC DNA]</scope>
    <source>
        <strain evidence="1">F-2</strain>
    </source>
</reference>
<evidence type="ECO:0000313" key="2">
    <source>
        <dbReference type="Proteomes" id="UP000007151"/>
    </source>
</evidence>
<dbReference type="Proteomes" id="UP000007151">
    <property type="component" value="Unassembled WGS sequence"/>
</dbReference>
<sequence length="190" mass="22003">MGPGQSNFAVYIYILFGFIGWASGQDYYEERHKYQLRTQMGHLTSIPKQFEVKGENALAIFNKNLLEIDELAAKQNLSVIYKVKVDTIIKNKHKTQHKSFVNKNKSKKYKVPLKKKNMKLSSFEMVLRKHANDVGMHQYSNDVTTTEKQKIIYTTKPMWAGKYKPIVGAVKTSYAKIVRPVRNRIITLET</sequence>
<gene>
    <name evidence="1" type="ORF">KGM_200208</name>
</gene>